<dbReference type="eggNOG" id="ENOG5032RXX">
    <property type="taxonomic scope" value="Bacteria"/>
</dbReference>
<dbReference type="Pfam" id="PF13505">
    <property type="entry name" value="OMP_b-brl"/>
    <property type="match status" value="1"/>
</dbReference>
<feature type="domain" description="Outer membrane protein beta-barrel" evidence="3">
    <location>
        <begin position="8"/>
        <end position="142"/>
    </location>
</feature>
<protein>
    <recommendedName>
        <fullName evidence="3">Outer membrane protein beta-barrel domain-containing protein</fullName>
    </recommendedName>
</protein>
<dbReference type="HOGENOM" id="CLU_1493655_0_0_10"/>
<feature type="signal peptide" evidence="2">
    <location>
        <begin position="1"/>
        <end position="22"/>
    </location>
</feature>
<dbReference type="EMBL" id="CP007035">
    <property type="protein sequence ID" value="AHF17495.1"/>
    <property type="molecule type" value="Genomic_DNA"/>
</dbReference>
<dbReference type="RefSeq" id="WP_008584495.1">
    <property type="nucleotide sequence ID" value="NZ_CP007035.1"/>
</dbReference>
<gene>
    <name evidence="4" type="ORF">NIASO_08810</name>
</gene>
<dbReference type="AlphaFoldDB" id="W0F372"/>
<accession>W0F372</accession>
<evidence type="ECO:0000313" key="5">
    <source>
        <dbReference type="Proteomes" id="UP000003586"/>
    </source>
</evidence>
<organism evidence="4 5">
    <name type="scientific">Niabella soli DSM 19437</name>
    <dbReference type="NCBI Taxonomy" id="929713"/>
    <lineage>
        <taxon>Bacteria</taxon>
        <taxon>Pseudomonadati</taxon>
        <taxon>Bacteroidota</taxon>
        <taxon>Chitinophagia</taxon>
        <taxon>Chitinophagales</taxon>
        <taxon>Chitinophagaceae</taxon>
        <taxon>Niabella</taxon>
    </lineage>
</organism>
<feature type="chain" id="PRO_5004788280" description="Outer membrane protein beta-barrel domain-containing protein" evidence="2">
    <location>
        <begin position="23"/>
        <end position="171"/>
    </location>
</feature>
<sequence>MNKFFLLIVVLFCLSIAQRASAQLKGFSIGPYGELAFPTGDFQKDFKTGVGVGAQADIRLIKSWAATGSIGYMYFRGKDVMDPTTGNEYKVPDLKAVPIRVGVKYRPIPLLYLKLESGTAALSGKNYSGSAFILSPGVGLKILGFDFQAKYEAWMKDGTKGFWGLKAGWNF</sequence>
<dbReference type="KEGG" id="nso:NIASO_08810"/>
<dbReference type="OrthoDB" id="668980at2"/>
<name>W0F372_9BACT</name>
<dbReference type="STRING" id="929713.NIASO_08810"/>
<keyword evidence="1 2" id="KW-0732">Signal</keyword>
<proteinExistence type="predicted"/>
<dbReference type="Proteomes" id="UP000003586">
    <property type="component" value="Chromosome"/>
</dbReference>
<evidence type="ECO:0000259" key="3">
    <source>
        <dbReference type="Pfam" id="PF13505"/>
    </source>
</evidence>
<keyword evidence="5" id="KW-1185">Reference proteome</keyword>
<reference evidence="4 5" key="1">
    <citation type="submission" date="2013-12" db="EMBL/GenBank/DDBJ databases">
        <authorList>
            <consortium name="DOE Joint Genome Institute"/>
            <person name="Eisen J."/>
            <person name="Huntemann M."/>
            <person name="Han J."/>
            <person name="Chen A."/>
            <person name="Kyrpides N."/>
            <person name="Mavromatis K."/>
            <person name="Markowitz V."/>
            <person name="Palaniappan K."/>
            <person name="Ivanova N."/>
            <person name="Schaumberg A."/>
            <person name="Pati A."/>
            <person name="Liolios K."/>
            <person name="Nordberg H.P."/>
            <person name="Cantor M.N."/>
            <person name="Hua S.X."/>
            <person name="Woyke T."/>
        </authorList>
    </citation>
    <scope>NUCLEOTIDE SEQUENCE [LARGE SCALE GENOMIC DNA]</scope>
    <source>
        <strain evidence="5">DSM 19437</strain>
    </source>
</reference>
<evidence type="ECO:0000313" key="4">
    <source>
        <dbReference type="EMBL" id="AHF17495.1"/>
    </source>
</evidence>
<dbReference type="InterPro" id="IPR027385">
    <property type="entry name" value="Beta-barrel_OMP"/>
</dbReference>
<evidence type="ECO:0000256" key="1">
    <source>
        <dbReference type="ARBA" id="ARBA00022729"/>
    </source>
</evidence>
<evidence type="ECO:0000256" key="2">
    <source>
        <dbReference type="SAM" id="SignalP"/>
    </source>
</evidence>